<dbReference type="SUPFAM" id="SSF53067">
    <property type="entry name" value="Actin-like ATPase domain"/>
    <property type="match status" value="2"/>
</dbReference>
<sequence length="321" mass="36702">MERFMEQVIFKYLRAEPEDHYFLMTEPPLNTPENREYLAEIMFESFNVPGLYIAVQAVLALAASWTSRQVGERTLTGIVIDSGDGVTHAIPVAEGYVIGSCIKHIPIAGRDITYFIQQLLREREVGIPPEQSLETAKAIKEKYCYICPDIVKEFAKYDVDPRKWIKQYTGINAINQKKFIIDVGYERFLGPEIFFHPENVVLSGGSTMFRDFGRRLQRDLKRVVDARLRLSEELSGGRIKPKPVEVQVITHHMQRYAVWFGGSMLASTWGGQHLREDSRSLHFGKWRDGSLSALHGAPSTPAEWHSLVNGRQRVQTTLHRL</sequence>
<dbReference type="GeneID" id="113911433"/>
<keyword evidence="3" id="KW-0009">Actin-binding</keyword>
<name>A0A6P9FBS4_ZALCA</name>
<dbReference type="Proteomes" id="UP000515165">
    <property type="component" value="Chromosome 12"/>
</dbReference>
<evidence type="ECO:0000256" key="1">
    <source>
        <dbReference type="ARBA" id="ARBA00022741"/>
    </source>
</evidence>
<gene>
    <name evidence="6" type="primary">ACTR3B</name>
</gene>
<dbReference type="AlphaFoldDB" id="A0A6P9FBS4"/>
<keyword evidence="1" id="KW-0547">Nucleotide-binding</keyword>
<dbReference type="Gene3D" id="3.90.640.10">
    <property type="entry name" value="Actin, Chain A, domain 4"/>
    <property type="match status" value="1"/>
</dbReference>
<evidence type="ECO:0000256" key="3">
    <source>
        <dbReference type="ARBA" id="ARBA00023203"/>
    </source>
</evidence>
<accession>A0A6P9FBS4</accession>
<dbReference type="PROSITE" id="PS01132">
    <property type="entry name" value="ACTINS_ACT_LIKE"/>
    <property type="match status" value="1"/>
</dbReference>
<comment type="similarity">
    <text evidence="4">Belongs to the actin family.</text>
</comment>
<dbReference type="Pfam" id="PF00022">
    <property type="entry name" value="Actin"/>
    <property type="match status" value="2"/>
</dbReference>
<dbReference type="GO" id="GO:0005524">
    <property type="term" value="F:ATP binding"/>
    <property type="evidence" value="ECO:0007669"/>
    <property type="project" value="UniProtKB-KW"/>
</dbReference>
<dbReference type="RefSeq" id="XP_035579218.1">
    <property type="nucleotide sequence ID" value="XM_035723325.1"/>
</dbReference>
<dbReference type="SMART" id="SM00268">
    <property type="entry name" value="ACTIN"/>
    <property type="match status" value="1"/>
</dbReference>
<protein>
    <submittedName>
        <fullName evidence="6">Actin-related protein 3B isoform X6</fullName>
    </submittedName>
</protein>
<dbReference type="GO" id="GO:0003779">
    <property type="term" value="F:actin binding"/>
    <property type="evidence" value="ECO:0007669"/>
    <property type="project" value="UniProtKB-KW"/>
</dbReference>
<keyword evidence="2" id="KW-0067">ATP-binding</keyword>
<organism evidence="5 6">
    <name type="scientific">Zalophus californianus</name>
    <name type="common">California sealion</name>
    <dbReference type="NCBI Taxonomy" id="9704"/>
    <lineage>
        <taxon>Eukaryota</taxon>
        <taxon>Metazoa</taxon>
        <taxon>Chordata</taxon>
        <taxon>Craniata</taxon>
        <taxon>Vertebrata</taxon>
        <taxon>Euteleostomi</taxon>
        <taxon>Mammalia</taxon>
        <taxon>Eutheria</taxon>
        <taxon>Laurasiatheria</taxon>
        <taxon>Carnivora</taxon>
        <taxon>Caniformia</taxon>
        <taxon>Pinnipedia</taxon>
        <taxon>Otariidae</taxon>
        <taxon>Zalophus</taxon>
    </lineage>
</organism>
<dbReference type="PANTHER" id="PTHR11937">
    <property type="entry name" value="ACTIN"/>
    <property type="match status" value="1"/>
</dbReference>
<evidence type="ECO:0000256" key="2">
    <source>
        <dbReference type="ARBA" id="ARBA00022840"/>
    </source>
</evidence>
<proteinExistence type="inferred from homology"/>
<evidence type="ECO:0000256" key="4">
    <source>
        <dbReference type="RuleBase" id="RU000487"/>
    </source>
</evidence>
<dbReference type="InterPro" id="IPR020902">
    <property type="entry name" value="Actin/actin-like_CS"/>
</dbReference>
<evidence type="ECO:0000313" key="5">
    <source>
        <dbReference type="Proteomes" id="UP000515165"/>
    </source>
</evidence>
<evidence type="ECO:0000313" key="6">
    <source>
        <dbReference type="RefSeq" id="XP_035579218.1"/>
    </source>
</evidence>
<dbReference type="FunFam" id="3.30.420.40:FF:000803">
    <property type="entry name" value="Actin-related protein 3"/>
    <property type="match status" value="1"/>
</dbReference>
<dbReference type="CDD" id="cd10221">
    <property type="entry name" value="ASKHA_NBD_Arp3-like"/>
    <property type="match status" value="1"/>
</dbReference>
<dbReference type="FunFam" id="3.90.640.10:FF:000006">
    <property type="entry name" value="Actin-related protein 3 (ARP3)"/>
    <property type="match status" value="1"/>
</dbReference>
<reference evidence="6" key="1">
    <citation type="submission" date="2025-08" db="UniProtKB">
        <authorList>
            <consortium name="RefSeq"/>
        </authorList>
    </citation>
    <scope>IDENTIFICATION</scope>
    <source>
        <tissue evidence="6">Blood</tissue>
    </source>
</reference>
<dbReference type="InterPro" id="IPR004000">
    <property type="entry name" value="Actin"/>
</dbReference>
<dbReference type="Gene3D" id="3.30.420.40">
    <property type="match status" value="2"/>
</dbReference>
<keyword evidence="5" id="KW-1185">Reference proteome</keyword>
<dbReference type="InterPro" id="IPR043129">
    <property type="entry name" value="ATPase_NBD"/>
</dbReference>
<dbReference type="CTD" id="57180"/>